<sequence length="146" mass="15461">MHSAIGSLVYCESSALDHVTTEAGTISSSECGAVAPPALIVSQSSDAAGNLVLPCLAIKRLITAGVKYLRRLGSVPGIIASSNPPLPLTFKHSPFFIPCEYTNLSGHPCDKVTTKYSKIVEACLSGFEASELPILQETQQREEISL</sequence>
<protein>
    <submittedName>
        <fullName evidence="1">Uncharacterized protein</fullName>
    </submittedName>
</protein>
<gene>
    <name evidence="1" type="ORF">TPSB3V08_LOCUS781</name>
</gene>
<dbReference type="AlphaFoldDB" id="A0A7R9CIH4"/>
<reference evidence="1" key="1">
    <citation type="submission" date="2020-11" db="EMBL/GenBank/DDBJ databases">
        <authorList>
            <person name="Tran Van P."/>
        </authorList>
    </citation>
    <scope>NUCLEOTIDE SEQUENCE</scope>
</reference>
<evidence type="ECO:0000313" key="1">
    <source>
        <dbReference type="EMBL" id="CAD7396697.1"/>
    </source>
</evidence>
<accession>A0A7R9CIH4</accession>
<proteinExistence type="predicted"/>
<name>A0A7R9CIH4_TIMPO</name>
<dbReference type="EMBL" id="OD000269">
    <property type="protein sequence ID" value="CAD7396697.1"/>
    <property type="molecule type" value="Genomic_DNA"/>
</dbReference>
<organism evidence="1">
    <name type="scientific">Timema poppense</name>
    <name type="common">Walking stick</name>
    <dbReference type="NCBI Taxonomy" id="170557"/>
    <lineage>
        <taxon>Eukaryota</taxon>
        <taxon>Metazoa</taxon>
        <taxon>Ecdysozoa</taxon>
        <taxon>Arthropoda</taxon>
        <taxon>Hexapoda</taxon>
        <taxon>Insecta</taxon>
        <taxon>Pterygota</taxon>
        <taxon>Neoptera</taxon>
        <taxon>Polyneoptera</taxon>
        <taxon>Phasmatodea</taxon>
        <taxon>Timematodea</taxon>
        <taxon>Timematoidea</taxon>
        <taxon>Timematidae</taxon>
        <taxon>Timema</taxon>
    </lineage>
</organism>